<evidence type="ECO:0000256" key="3">
    <source>
        <dbReference type="ARBA" id="ARBA00022741"/>
    </source>
</evidence>
<keyword evidence="5 8" id="KW-0067">ATP-binding</keyword>
<dbReference type="eggNOG" id="COG0283">
    <property type="taxonomic scope" value="Bacteria"/>
</dbReference>
<comment type="subcellular location">
    <subcellularLocation>
        <location evidence="8">Cytoplasm</location>
    </subcellularLocation>
</comment>
<dbReference type="AlphaFoldDB" id="F2NL21"/>
<dbReference type="EC" id="2.7.4.25" evidence="8"/>
<keyword evidence="8" id="KW-0963">Cytoplasm</keyword>
<comment type="similarity">
    <text evidence="1 8">Belongs to the cytidylate kinase family. Type 1 subfamily.</text>
</comment>
<dbReference type="EMBL" id="CP002630">
    <property type="protein sequence ID" value="AEB11424.1"/>
    <property type="molecule type" value="Genomic_DNA"/>
</dbReference>
<dbReference type="OrthoDB" id="9807434at2"/>
<evidence type="ECO:0000313" key="10">
    <source>
        <dbReference type="EMBL" id="AEB11424.1"/>
    </source>
</evidence>
<feature type="binding site" evidence="8">
    <location>
        <begin position="9"/>
        <end position="17"/>
    </location>
    <ligand>
        <name>ATP</name>
        <dbReference type="ChEBI" id="CHEBI:30616"/>
    </ligand>
</feature>
<evidence type="ECO:0000259" key="9">
    <source>
        <dbReference type="Pfam" id="PF02224"/>
    </source>
</evidence>
<dbReference type="Gene3D" id="3.40.50.300">
    <property type="entry name" value="P-loop containing nucleotide triphosphate hydrolases"/>
    <property type="match status" value="1"/>
</dbReference>
<keyword evidence="2 8" id="KW-0808">Transferase</keyword>
<comment type="catalytic activity">
    <reaction evidence="6 8">
        <text>dCMP + ATP = dCDP + ADP</text>
        <dbReference type="Rhea" id="RHEA:25094"/>
        <dbReference type="ChEBI" id="CHEBI:30616"/>
        <dbReference type="ChEBI" id="CHEBI:57566"/>
        <dbReference type="ChEBI" id="CHEBI:58593"/>
        <dbReference type="ChEBI" id="CHEBI:456216"/>
        <dbReference type="EC" id="2.7.4.25"/>
    </reaction>
</comment>
<dbReference type="InterPro" id="IPR003136">
    <property type="entry name" value="Cytidylate_kin"/>
</dbReference>
<keyword evidence="4 8" id="KW-0418">Kinase</keyword>
<dbReference type="InterPro" id="IPR011994">
    <property type="entry name" value="Cytidylate_kinase_dom"/>
</dbReference>
<sequence>MSLIITIDGPSASGKTSVARRVAAALGVPFVSSGLLYRGIAYQVLRYHTSPTDARAVLDLLRAHPVRLEPRPEGNRVLANGEDVTAQLHTSAVDAVVSTVARHPEVRAYVKARLAELEPPFVVEGRDMGSAVFPGARFKFYLTASPRVRAQRRARERGEDVAAIEAALRARDEADKAQSQPAPDAVWIDTSAMDLEEVVRAVLERVRTYG</sequence>
<dbReference type="NCBIfam" id="TIGR00017">
    <property type="entry name" value="cmk"/>
    <property type="match status" value="1"/>
</dbReference>
<dbReference type="HAMAP" id="MF_00238">
    <property type="entry name" value="Cytidyl_kinase_type1"/>
    <property type="match status" value="1"/>
</dbReference>
<dbReference type="InterPro" id="IPR027417">
    <property type="entry name" value="P-loop_NTPase"/>
</dbReference>
<dbReference type="Pfam" id="PF02224">
    <property type="entry name" value="Cytidylate_kin"/>
    <property type="match status" value="1"/>
</dbReference>
<dbReference type="CDD" id="cd02020">
    <property type="entry name" value="CMPK"/>
    <property type="match status" value="1"/>
</dbReference>
<keyword evidence="3 8" id="KW-0547">Nucleotide-binding</keyword>
<accession>F2NL21</accession>
<evidence type="ECO:0000256" key="6">
    <source>
        <dbReference type="ARBA" id="ARBA00047615"/>
    </source>
</evidence>
<reference evidence="10 11" key="1">
    <citation type="journal article" date="2012" name="Stand. Genomic Sci.">
        <title>Complete genome sequence of the aerobic, heterotroph Marinithermus hydrothermalis type strain (T1(T)) from a deep-sea hydrothermal vent chimney.</title>
        <authorList>
            <person name="Copeland A."/>
            <person name="Gu W."/>
            <person name="Yasawong M."/>
            <person name="Lapidus A."/>
            <person name="Lucas S."/>
            <person name="Deshpande S."/>
            <person name="Pagani I."/>
            <person name="Tapia R."/>
            <person name="Cheng J.F."/>
            <person name="Goodwin L.A."/>
            <person name="Pitluck S."/>
            <person name="Liolios K."/>
            <person name="Ivanova N."/>
            <person name="Mavromatis K."/>
            <person name="Mikhailova N."/>
            <person name="Pati A."/>
            <person name="Chen A."/>
            <person name="Palaniappan K."/>
            <person name="Land M."/>
            <person name="Pan C."/>
            <person name="Brambilla E.M."/>
            <person name="Rohde M."/>
            <person name="Tindall B.J."/>
            <person name="Sikorski J."/>
            <person name="Goker M."/>
            <person name="Detter J.C."/>
            <person name="Bristow J."/>
            <person name="Eisen J.A."/>
            <person name="Markowitz V."/>
            <person name="Hugenholtz P."/>
            <person name="Kyrpides N.C."/>
            <person name="Klenk H.P."/>
            <person name="Woyke T."/>
        </authorList>
    </citation>
    <scope>NUCLEOTIDE SEQUENCE [LARGE SCALE GENOMIC DNA]</scope>
    <source>
        <strain evidence="11">DSM 14884 / JCM 11576 / T1</strain>
    </source>
</reference>
<evidence type="ECO:0000256" key="7">
    <source>
        <dbReference type="ARBA" id="ARBA00048478"/>
    </source>
</evidence>
<evidence type="ECO:0000256" key="8">
    <source>
        <dbReference type="HAMAP-Rule" id="MF_00238"/>
    </source>
</evidence>
<gene>
    <name evidence="8" type="primary">cmk</name>
    <name evidence="10" type="ordered locus">Marky_0674</name>
</gene>
<evidence type="ECO:0000313" key="11">
    <source>
        <dbReference type="Proteomes" id="UP000007030"/>
    </source>
</evidence>
<dbReference type="HOGENOM" id="CLU_079959_0_0_0"/>
<dbReference type="KEGG" id="mhd:Marky_0674"/>
<dbReference type="RefSeq" id="WP_013703476.1">
    <property type="nucleotide sequence ID" value="NC_015387.1"/>
</dbReference>
<comment type="catalytic activity">
    <reaction evidence="7 8">
        <text>CMP + ATP = CDP + ADP</text>
        <dbReference type="Rhea" id="RHEA:11600"/>
        <dbReference type="ChEBI" id="CHEBI:30616"/>
        <dbReference type="ChEBI" id="CHEBI:58069"/>
        <dbReference type="ChEBI" id="CHEBI:60377"/>
        <dbReference type="ChEBI" id="CHEBI:456216"/>
        <dbReference type="EC" id="2.7.4.25"/>
    </reaction>
</comment>
<evidence type="ECO:0000256" key="2">
    <source>
        <dbReference type="ARBA" id="ARBA00022679"/>
    </source>
</evidence>
<dbReference type="GO" id="GO:0036431">
    <property type="term" value="F:dCMP kinase activity"/>
    <property type="evidence" value="ECO:0007669"/>
    <property type="project" value="InterPro"/>
</dbReference>
<dbReference type="SUPFAM" id="SSF52540">
    <property type="entry name" value="P-loop containing nucleoside triphosphate hydrolases"/>
    <property type="match status" value="1"/>
</dbReference>
<keyword evidence="11" id="KW-1185">Reference proteome</keyword>
<name>F2NL21_MARHT</name>
<proteinExistence type="inferred from homology"/>
<dbReference type="GO" id="GO:0005737">
    <property type="term" value="C:cytoplasm"/>
    <property type="evidence" value="ECO:0007669"/>
    <property type="project" value="UniProtKB-SubCell"/>
</dbReference>
<evidence type="ECO:0000256" key="5">
    <source>
        <dbReference type="ARBA" id="ARBA00022840"/>
    </source>
</evidence>
<evidence type="ECO:0000256" key="4">
    <source>
        <dbReference type="ARBA" id="ARBA00022777"/>
    </source>
</evidence>
<dbReference type="GO" id="GO:0005524">
    <property type="term" value="F:ATP binding"/>
    <property type="evidence" value="ECO:0007669"/>
    <property type="project" value="UniProtKB-UniRule"/>
</dbReference>
<organism evidence="10 11">
    <name type="scientific">Marinithermus hydrothermalis (strain DSM 14884 / JCM 11576 / T1)</name>
    <dbReference type="NCBI Taxonomy" id="869210"/>
    <lineage>
        <taxon>Bacteria</taxon>
        <taxon>Thermotogati</taxon>
        <taxon>Deinococcota</taxon>
        <taxon>Deinococci</taxon>
        <taxon>Thermales</taxon>
        <taxon>Thermaceae</taxon>
        <taxon>Marinithermus</taxon>
    </lineage>
</organism>
<dbReference type="STRING" id="869210.Marky_0674"/>
<dbReference type="Proteomes" id="UP000007030">
    <property type="component" value="Chromosome"/>
</dbReference>
<dbReference type="GO" id="GO:0036430">
    <property type="term" value="F:CMP kinase activity"/>
    <property type="evidence" value="ECO:0007669"/>
    <property type="project" value="RHEA"/>
</dbReference>
<feature type="domain" description="Cytidylate kinase" evidence="9">
    <location>
        <begin position="5"/>
        <end position="207"/>
    </location>
</feature>
<evidence type="ECO:0000256" key="1">
    <source>
        <dbReference type="ARBA" id="ARBA00009427"/>
    </source>
</evidence>
<protein>
    <recommendedName>
        <fullName evidence="8">Cytidylate kinase</fullName>
        <shortName evidence="8">CK</shortName>
        <ecNumber evidence="8">2.7.4.25</ecNumber>
    </recommendedName>
    <alternativeName>
        <fullName evidence="8">Cytidine monophosphate kinase</fullName>
        <shortName evidence="8">CMP kinase</shortName>
    </alternativeName>
</protein>
<dbReference type="GO" id="GO:0006220">
    <property type="term" value="P:pyrimidine nucleotide metabolic process"/>
    <property type="evidence" value="ECO:0007669"/>
    <property type="project" value="UniProtKB-UniRule"/>
</dbReference>